<evidence type="ECO:0000313" key="2">
    <source>
        <dbReference type="EMBL" id="TWH98315.1"/>
    </source>
</evidence>
<proteinExistence type="predicted"/>
<evidence type="ECO:0000313" key="3">
    <source>
        <dbReference type="Proteomes" id="UP000315312"/>
    </source>
</evidence>
<keyword evidence="1" id="KW-0812">Transmembrane</keyword>
<reference evidence="2 3" key="1">
    <citation type="journal article" date="2015" name="Stand. Genomic Sci.">
        <title>Genomic Encyclopedia of Bacterial and Archaeal Type Strains, Phase III: the genomes of soil and plant-associated and newly described type strains.</title>
        <authorList>
            <person name="Whitman W.B."/>
            <person name="Woyke T."/>
            <person name="Klenk H.P."/>
            <person name="Zhou Y."/>
            <person name="Lilburn T.G."/>
            <person name="Beck B.J."/>
            <person name="De Vos P."/>
            <person name="Vandamme P."/>
            <person name="Eisen J.A."/>
            <person name="Garrity G."/>
            <person name="Hugenholtz P."/>
            <person name="Kyrpides N.C."/>
        </authorList>
    </citation>
    <scope>NUCLEOTIDE SEQUENCE [LARGE SCALE GENOMIC DNA]</scope>
    <source>
        <strain evidence="2 3">CGMCC 1.6844</strain>
    </source>
</reference>
<accession>A0A562KSR9</accession>
<dbReference type="OrthoDB" id="1367307at2"/>
<name>A0A562KSR9_9FLAO</name>
<feature type="transmembrane region" description="Helical" evidence="1">
    <location>
        <begin position="56"/>
        <end position="76"/>
    </location>
</feature>
<feature type="transmembrane region" description="Helical" evidence="1">
    <location>
        <begin position="97"/>
        <end position="117"/>
    </location>
</feature>
<comment type="caution">
    <text evidence="2">The sequence shown here is derived from an EMBL/GenBank/DDBJ whole genome shotgun (WGS) entry which is preliminary data.</text>
</comment>
<keyword evidence="1" id="KW-0472">Membrane</keyword>
<protein>
    <submittedName>
        <fullName evidence="2">Uncharacterized protein</fullName>
    </submittedName>
</protein>
<gene>
    <name evidence="2" type="ORF">IP97_00264</name>
</gene>
<feature type="transmembrane region" description="Helical" evidence="1">
    <location>
        <begin position="27"/>
        <end position="50"/>
    </location>
</feature>
<organism evidence="2 3">
    <name type="scientific">Flavobacterium cheniae</name>
    <dbReference type="NCBI Taxonomy" id="295428"/>
    <lineage>
        <taxon>Bacteria</taxon>
        <taxon>Pseudomonadati</taxon>
        <taxon>Bacteroidota</taxon>
        <taxon>Flavobacteriia</taxon>
        <taxon>Flavobacteriales</taxon>
        <taxon>Flavobacteriaceae</taxon>
        <taxon>Flavobacterium</taxon>
    </lineage>
</organism>
<sequence>MIQKRKKFETKSAFKTRVKKRAKKEETIFFGIIITAVIYYIFFDSLSFGADYRYDLFVFWLPTMLGFFVAIKYSFVAEYWSSLLVEIIKENHFLLKIFYPLFLVIITFMYSIMMFWMPSNIIWDIFNKIEAQNNRIEIFQYPIEKFNGGKTESIGFYFNKSWETIPVHYEVVKPYLDKNPHNYKIKLEVRKGLWNHYVLESWDIEEVKNH</sequence>
<dbReference type="AlphaFoldDB" id="A0A562KSR9"/>
<dbReference type="Proteomes" id="UP000315312">
    <property type="component" value="Unassembled WGS sequence"/>
</dbReference>
<keyword evidence="3" id="KW-1185">Reference proteome</keyword>
<dbReference type="RefSeq" id="WP_133606577.1">
    <property type="nucleotide sequence ID" value="NZ_SNZC01000001.1"/>
</dbReference>
<dbReference type="EMBL" id="VLKM01000001">
    <property type="protein sequence ID" value="TWH98315.1"/>
    <property type="molecule type" value="Genomic_DNA"/>
</dbReference>
<keyword evidence="1" id="KW-1133">Transmembrane helix</keyword>
<evidence type="ECO:0000256" key="1">
    <source>
        <dbReference type="SAM" id="Phobius"/>
    </source>
</evidence>